<proteinExistence type="predicted"/>
<feature type="domain" description="Thioredoxin" evidence="3">
    <location>
        <begin position="1"/>
        <end position="134"/>
    </location>
</feature>
<dbReference type="InterPro" id="IPR017937">
    <property type="entry name" value="Thioredoxin_CS"/>
</dbReference>
<evidence type="ECO:0000259" key="3">
    <source>
        <dbReference type="PROSITE" id="PS51352"/>
    </source>
</evidence>
<evidence type="ECO:0000313" key="5">
    <source>
        <dbReference type="Proteomes" id="UP000625283"/>
    </source>
</evidence>
<evidence type="ECO:0000256" key="2">
    <source>
        <dbReference type="SAM" id="SignalP"/>
    </source>
</evidence>
<protein>
    <submittedName>
        <fullName evidence="4">Thioredoxin family protein</fullName>
    </submittedName>
</protein>
<dbReference type="EMBL" id="JAERTY010000008">
    <property type="protein sequence ID" value="MBL1410036.1"/>
    <property type="molecule type" value="Genomic_DNA"/>
</dbReference>
<dbReference type="InterPro" id="IPR036249">
    <property type="entry name" value="Thioredoxin-like_sf"/>
</dbReference>
<gene>
    <name evidence="4" type="ORF">JKG61_14875</name>
</gene>
<dbReference type="PROSITE" id="PS00194">
    <property type="entry name" value="THIOREDOXIN_1"/>
    <property type="match status" value="1"/>
</dbReference>
<reference evidence="4 5" key="1">
    <citation type="submission" date="2021-01" db="EMBL/GenBank/DDBJ databases">
        <title>C459-1 draft genome sequence.</title>
        <authorList>
            <person name="Zhang X.-F."/>
        </authorList>
    </citation>
    <scope>NUCLEOTIDE SEQUENCE [LARGE SCALE GENOMIC DNA]</scope>
    <source>
        <strain evidence="5">C459-1</strain>
    </source>
</reference>
<dbReference type="Proteomes" id="UP000625283">
    <property type="component" value="Unassembled WGS sequence"/>
</dbReference>
<dbReference type="Gene3D" id="3.40.30.10">
    <property type="entry name" value="Glutaredoxin"/>
    <property type="match status" value="1"/>
</dbReference>
<dbReference type="RefSeq" id="WP_202103744.1">
    <property type="nucleotide sequence ID" value="NZ_JAERTY010000008.1"/>
</dbReference>
<dbReference type="PROSITE" id="PS51352">
    <property type="entry name" value="THIOREDOXIN_2"/>
    <property type="match status" value="1"/>
</dbReference>
<keyword evidence="2" id="KW-0732">Signal</keyword>
<sequence length="346" mass="39342">MKKILLFIFIIAFIGSSAAQVTVFEGSLKEAIIKGNTEGKQVLAMLSSTTCAPCKAIVADILPLEEVGSYVNKNYIFLKYIIDEADPDDIQKTYGVSSYPTFLFLDKDGKEFTRATGGANSAKIFIDKLESAKSDPLNMLREKFVSNPAEYGDKYIESLVKVGDKRKLKEVYETLFYTYSEETFFDKYLSKVQYFFGLDSQIINYLIENFEWAEKRYGEKCTMMLKSMVSNPAWTLTLTKERSDQKQLLNELSTTIGKYPFLSSALTDFTLQNKGLILESDISSLCKILLKRSQTLNDSDKQNLLIFLTHLAKQKNYDIHKPILIDTADKLSNTLKNKINLTQLLF</sequence>
<feature type="signal peptide" evidence="2">
    <location>
        <begin position="1"/>
        <end position="19"/>
    </location>
</feature>
<keyword evidence="1" id="KW-0676">Redox-active center</keyword>
<dbReference type="SUPFAM" id="SSF52833">
    <property type="entry name" value="Thioredoxin-like"/>
    <property type="match status" value="1"/>
</dbReference>
<dbReference type="Pfam" id="PF13098">
    <property type="entry name" value="Thioredoxin_2"/>
    <property type="match status" value="1"/>
</dbReference>
<accession>A0ABS1R882</accession>
<evidence type="ECO:0000256" key="1">
    <source>
        <dbReference type="ARBA" id="ARBA00023284"/>
    </source>
</evidence>
<evidence type="ECO:0000313" key="4">
    <source>
        <dbReference type="EMBL" id="MBL1410036.1"/>
    </source>
</evidence>
<keyword evidence="5" id="KW-1185">Reference proteome</keyword>
<dbReference type="CDD" id="cd02947">
    <property type="entry name" value="TRX_family"/>
    <property type="match status" value="1"/>
</dbReference>
<organism evidence="4 5">
    <name type="scientific">Sphingobacterium faecale</name>
    <dbReference type="NCBI Taxonomy" id="2803775"/>
    <lineage>
        <taxon>Bacteria</taxon>
        <taxon>Pseudomonadati</taxon>
        <taxon>Bacteroidota</taxon>
        <taxon>Sphingobacteriia</taxon>
        <taxon>Sphingobacteriales</taxon>
        <taxon>Sphingobacteriaceae</taxon>
        <taxon>Sphingobacterium</taxon>
    </lineage>
</organism>
<dbReference type="InterPro" id="IPR012336">
    <property type="entry name" value="Thioredoxin-like_fold"/>
</dbReference>
<name>A0ABS1R882_9SPHI</name>
<feature type="chain" id="PRO_5047407349" evidence="2">
    <location>
        <begin position="20"/>
        <end position="346"/>
    </location>
</feature>
<dbReference type="InterPro" id="IPR013766">
    <property type="entry name" value="Thioredoxin_domain"/>
</dbReference>
<comment type="caution">
    <text evidence="4">The sequence shown here is derived from an EMBL/GenBank/DDBJ whole genome shotgun (WGS) entry which is preliminary data.</text>
</comment>